<keyword evidence="1" id="KW-0812">Transmembrane</keyword>
<evidence type="ECO:0000313" key="3">
    <source>
        <dbReference type="Proteomes" id="UP001283361"/>
    </source>
</evidence>
<accession>A0AAE0ZDK1</accession>
<dbReference type="EMBL" id="JAWDGP010004196">
    <property type="protein sequence ID" value="KAK3766766.1"/>
    <property type="molecule type" value="Genomic_DNA"/>
</dbReference>
<organism evidence="2 3">
    <name type="scientific">Elysia crispata</name>
    <name type="common">lettuce slug</name>
    <dbReference type="NCBI Taxonomy" id="231223"/>
    <lineage>
        <taxon>Eukaryota</taxon>
        <taxon>Metazoa</taxon>
        <taxon>Spiralia</taxon>
        <taxon>Lophotrochozoa</taxon>
        <taxon>Mollusca</taxon>
        <taxon>Gastropoda</taxon>
        <taxon>Heterobranchia</taxon>
        <taxon>Euthyneura</taxon>
        <taxon>Panpulmonata</taxon>
        <taxon>Sacoglossa</taxon>
        <taxon>Placobranchoidea</taxon>
        <taxon>Plakobranchidae</taxon>
        <taxon>Elysia</taxon>
    </lineage>
</organism>
<comment type="caution">
    <text evidence="2">The sequence shown here is derived from an EMBL/GenBank/DDBJ whole genome shotgun (WGS) entry which is preliminary data.</text>
</comment>
<protein>
    <submittedName>
        <fullName evidence="2">Uncharacterized protein</fullName>
    </submittedName>
</protein>
<evidence type="ECO:0000256" key="1">
    <source>
        <dbReference type="SAM" id="Phobius"/>
    </source>
</evidence>
<proteinExistence type="predicted"/>
<name>A0AAE0ZDK1_9GAST</name>
<keyword evidence="3" id="KW-1185">Reference proteome</keyword>
<dbReference type="AlphaFoldDB" id="A0AAE0ZDK1"/>
<reference evidence="2" key="1">
    <citation type="journal article" date="2023" name="G3 (Bethesda)">
        <title>A reference genome for the long-term kleptoplast-retaining sea slug Elysia crispata morphotype clarki.</title>
        <authorList>
            <person name="Eastman K.E."/>
            <person name="Pendleton A.L."/>
            <person name="Shaikh M.A."/>
            <person name="Suttiyut T."/>
            <person name="Ogas R."/>
            <person name="Tomko P."/>
            <person name="Gavelis G."/>
            <person name="Widhalm J.R."/>
            <person name="Wisecaver J.H."/>
        </authorList>
    </citation>
    <scope>NUCLEOTIDE SEQUENCE</scope>
    <source>
        <strain evidence="2">ECLA1</strain>
    </source>
</reference>
<dbReference type="Proteomes" id="UP001283361">
    <property type="component" value="Unassembled WGS sequence"/>
</dbReference>
<evidence type="ECO:0000313" key="2">
    <source>
        <dbReference type="EMBL" id="KAK3766766.1"/>
    </source>
</evidence>
<sequence length="136" mass="15048">MFRANRDAWKDRVVEKLRVKTGPHLTTKVNPARKLEADTQGQGTLGVLGPGSCHSNVRTLGRCGVGSAHKRSVWHLDCPTLNLPYGTARCSMWLECEKCAVFLMFQFGLCGVPAVLAWTLWCSCCVSLDFTVFLLC</sequence>
<keyword evidence="1" id="KW-1133">Transmembrane helix</keyword>
<keyword evidence="1" id="KW-0472">Membrane</keyword>
<gene>
    <name evidence="2" type="ORF">RRG08_047289</name>
</gene>
<feature type="transmembrane region" description="Helical" evidence="1">
    <location>
        <begin position="99"/>
        <end position="121"/>
    </location>
</feature>